<dbReference type="AlphaFoldDB" id="A0A850PVJ4"/>
<keyword evidence="3" id="KW-0804">Transcription</keyword>
<evidence type="ECO:0000256" key="3">
    <source>
        <dbReference type="ARBA" id="ARBA00023163"/>
    </source>
</evidence>
<dbReference type="InterPro" id="IPR027417">
    <property type="entry name" value="P-loop_NTPase"/>
</dbReference>
<dbReference type="Proteomes" id="UP000570517">
    <property type="component" value="Unassembled WGS sequence"/>
</dbReference>
<dbReference type="InterPro" id="IPR036388">
    <property type="entry name" value="WH-like_DNA-bd_sf"/>
</dbReference>
<comment type="caution">
    <text evidence="5">The sequence shown here is derived from an EMBL/GenBank/DDBJ whole genome shotgun (WGS) entry which is preliminary data.</text>
</comment>
<dbReference type="SUPFAM" id="SSF52540">
    <property type="entry name" value="P-loop containing nucleoside triphosphate hydrolases"/>
    <property type="match status" value="1"/>
</dbReference>
<dbReference type="SMART" id="SM00382">
    <property type="entry name" value="AAA"/>
    <property type="match status" value="1"/>
</dbReference>
<dbReference type="Gene3D" id="3.40.50.300">
    <property type="entry name" value="P-loop containing nucleotide triphosphate hydrolases"/>
    <property type="match status" value="1"/>
</dbReference>
<dbReference type="Pfam" id="PF00196">
    <property type="entry name" value="GerE"/>
    <property type="match status" value="1"/>
</dbReference>
<keyword evidence="6" id="KW-1185">Reference proteome</keyword>
<gene>
    <name evidence="5" type="ORF">HLY00_4157</name>
</gene>
<dbReference type="SMART" id="SM00421">
    <property type="entry name" value="HTH_LUXR"/>
    <property type="match status" value="1"/>
</dbReference>
<dbReference type="PANTHER" id="PTHR44688:SF16">
    <property type="entry name" value="DNA-BINDING TRANSCRIPTIONAL ACTIVATOR DEVR_DOSR"/>
    <property type="match status" value="1"/>
</dbReference>
<dbReference type="Pfam" id="PF13191">
    <property type="entry name" value="AAA_16"/>
    <property type="match status" value="1"/>
</dbReference>
<dbReference type="InterPro" id="IPR011990">
    <property type="entry name" value="TPR-like_helical_dom_sf"/>
</dbReference>
<accession>A0A850PVJ4</accession>
<keyword evidence="2" id="KW-0238">DNA-binding</keyword>
<evidence type="ECO:0000256" key="2">
    <source>
        <dbReference type="ARBA" id="ARBA00023125"/>
    </source>
</evidence>
<sequence>MTVGRGLVRQQVESSIGGAGLAAVLVGAPGVGKTSMARKLFKEFARKHPQSAAHWISATASAKGIPFGAFSHLIAVAGADEPATVLRAAREALRAGAARGLILVVDDAHQLDTLSATLVHQLAVNGEAHMLLTVREGEPVPDAVTALWKDDILARHDIFPFDFDETGFFLEQTLGGVVEDVSTTRVFDVSQGNPLYLRHLVESALNSGSLRQVEGVWQLRGEMPLTPQLSTLIDQHLVTLPSPVRTVLEFLAIEEPLAVSDLAELTGLDAVDQAETTGVVAVSDQAGTLVAHPFHPLYTERVRSGLGRLAARRLRTQLVQQLSARAPESISARLRLAGLAIDTDDPPRADELTGLAWEAMRLGDLALGERLARGALDQTGALSARLPLAHALSWQGRGRDADDVLSPVDPDTLSQWDLMAWTLPKAANRFWMLSESAEAVDYLSQMRARITERAALHTIDALAATFSFNSGDLVQAVRVADGVLDADDAQDLAVAWASAAATLSSARLGRFADVEPIAQRGLNATHPGLLRFTMGLGQALALIMAGDVPAAERLARHYLSFSEFQQPGRAIGEVLLGHTLLAAGTYNDAVILLRQAAAALTSTGYSWGPLALIGLAQALGQQGRAADAASTLRRAEASHGLRSQVYAPDLALARAWTLAAARDLRGAVGAVRDAAHAAEQSGQDAILLRVLHDGARLGDVQGLAAARRVNTKINCAAGHLCVAHTAALASGDGAGLNDVSVDLEAAGMIAVAADAAAQAAAAHQANGDRAGEIAAKSRASQLSQRCGNPTTPALERVLNPMPLTGREREVAVMVSQDMTNKAIADRLCVSVRTVEGHVYKACMKLGVPDRAALATTVGAVDSREGAL</sequence>
<dbReference type="GO" id="GO:0003677">
    <property type="term" value="F:DNA binding"/>
    <property type="evidence" value="ECO:0007669"/>
    <property type="project" value="UniProtKB-KW"/>
</dbReference>
<dbReference type="PRINTS" id="PR00038">
    <property type="entry name" value="HTHLUXR"/>
</dbReference>
<keyword evidence="1" id="KW-0805">Transcription regulation</keyword>
<feature type="domain" description="HTH luxR-type" evidence="4">
    <location>
        <begin position="795"/>
        <end position="861"/>
    </location>
</feature>
<dbReference type="PROSITE" id="PS50043">
    <property type="entry name" value="HTH_LUXR_2"/>
    <property type="match status" value="1"/>
</dbReference>
<dbReference type="Gene3D" id="1.10.10.10">
    <property type="entry name" value="Winged helix-like DNA-binding domain superfamily/Winged helix DNA-binding domain"/>
    <property type="match status" value="1"/>
</dbReference>
<dbReference type="Gene3D" id="1.25.40.10">
    <property type="entry name" value="Tetratricopeptide repeat domain"/>
    <property type="match status" value="1"/>
</dbReference>
<dbReference type="InterPro" id="IPR000792">
    <property type="entry name" value="Tscrpt_reg_LuxR_C"/>
</dbReference>
<evidence type="ECO:0000313" key="5">
    <source>
        <dbReference type="EMBL" id="NVN52453.1"/>
    </source>
</evidence>
<dbReference type="GO" id="GO:0006355">
    <property type="term" value="P:regulation of DNA-templated transcription"/>
    <property type="evidence" value="ECO:0007669"/>
    <property type="project" value="InterPro"/>
</dbReference>
<dbReference type="PANTHER" id="PTHR44688">
    <property type="entry name" value="DNA-BINDING TRANSCRIPTIONAL ACTIVATOR DEVR_DOSR"/>
    <property type="match status" value="1"/>
</dbReference>
<dbReference type="RefSeq" id="WP_178360720.1">
    <property type="nucleotide sequence ID" value="NZ_JABFYL010000045.1"/>
</dbReference>
<organism evidence="5 6">
    <name type="scientific">Mycolicibacterium hippocampi</name>
    <dbReference type="NCBI Taxonomy" id="659824"/>
    <lineage>
        <taxon>Bacteria</taxon>
        <taxon>Bacillati</taxon>
        <taxon>Actinomycetota</taxon>
        <taxon>Actinomycetes</taxon>
        <taxon>Mycobacteriales</taxon>
        <taxon>Mycobacteriaceae</taxon>
        <taxon>Mycolicibacterium</taxon>
    </lineage>
</organism>
<name>A0A850PVJ4_9MYCO</name>
<protein>
    <recommendedName>
        <fullName evidence="4">HTH luxR-type domain-containing protein</fullName>
    </recommendedName>
</protein>
<dbReference type="InterPro" id="IPR003593">
    <property type="entry name" value="AAA+_ATPase"/>
</dbReference>
<dbReference type="SUPFAM" id="SSF46894">
    <property type="entry name" value="C-terminal effector domain of the bipartite response regulators"/>
    <property type="match status" value="1"/>
</dbReference>
<proteinExistence type="predicted"/>
<dbReference type="InterPro" id="IPR041664">
    <property type="entry name" value="AAA_16"/>
</dbReference>
<evidence type="ECO:0000259" key="4">
    <source>
        <dbReference type="PROSITE" id="PS50043"/>
    </source>
</evidence>
<evidence type="ECO:0000313" key="6">
    <source>
        <dbReference type="Proteomes" id="UP000570517"/>
    </source>
</evidence>
<evidence type="ECO:0000256" key="1">
    <source>
        <dbReference type="ARBA" id="ARBA00023015"/>
    </source>
</evidence>
<dbReference type="CDD" id="cd06170">
    <property type="entry name" value="LuxR_C_like"/>
    <property type="match status" value="1"/>
</dbReference>
<dbReference type="EMBL" id="JABFYL010000045">
    <property type="protein sequence ID" value="NVN52453.1"/>
    <property type="molecule type" value="Genomic_DNA"/>
</dbReference>
<reference evidence="5 6" key="1">
    <citation type="submission" date="2020-05" db="EMBL/GenBank/DDBJ databases">
        <title>Draft genome sequence of Mycobacterium hippocampi DL, isolated from European seabass, Dicentrarchus labrax, reared in fish farms.</title>
        <authorList>
            <person name="Stathopoulou P."/>
            <person name="Asimakis E."/>
            <person name="Tzokas K."/>
            <person name="Batargias C."/>
            <person name="Tsiamis G."/>
        </authorList>
    </citation>
    <scope>NUCLEOTIDE SEQUENCE [LARGE SCALE GENOMIC DNA]</scope>
    <source>
        <strain evidence="5 6">DL</strain>
    </source>
</reference>
<dbReference type="InterPro" id="IPR016032">
    <property type="entry name" value="Sig_transdc_resp-reg_C-effctor"/>
</dbReference>